<dbReference type="RefSeq" id="WP_053400243.1">
    <property type="nucleotide sequence ID" value="NZ_LILC01000005.1"/>
</dbReference>
<accession>A0A0M0LBY3</accession>
<keyword evidence="4 11" id="KW-0963">Cytoplasm</keyword>
<evidence type="ECO:0000256" key="10">
    <source>
        <dbReference type="ARBA" id="ARBA00030587"/>
    </source>
</evidence>
<protein>
    <recommendedName>
        <fullName evidence="3 11">Ornithine aminotransferase</fullName>
        <shortName evidence="11">OAT</shortName>
        <ecNumber evidence="3 11">2.6.1.13</ecNumber>
    </recommendedName>
    <alternativeName>
        <fullName evidence="10 11">Ornithine--oxo-acid aminotransferase</fullName>
    </alternativeName>
</protein>
<evidence type="ECO:0000256" key="9">
    <source>
        <dbReference type="ARBA" id="ARBA00022898"/>
    </source>
</evidence>
<evidence type="ECO:0000256" key="6">
    <source>
        <dbReference type="ARBA" id="ARBA00022605"/>
    </source>
</evidence>
<comment type="cofactor">
    <cofactor evidence="1 11">
        <name>pyridoxal 5'-phosphate</name>
        <dbReference type="ChEBI" id="CHEBI:597326"/>
    </cofactor>
</comment>
<dbReference type="GO" id="GO:0005737">
    <property type="term" value="C:cytoplasm"/>
    <property type="evidence" value="ECO:0007669"/>
    <property type="project" value="UniProtKB-SubCell"/>
</dbReference>
<comment type="similarity">
    <text evidence="11">Belongs to the class-III pyridoxal-phosphate-dependent aminotransferase family. OAT subfamily.</text>
</comment>
<dbReference type="InterPro" id="IPR049704">
    <property type="entry name" value="Aminotrans_3_PPA_site"/>
</dbReference>
<evidence type="ECO:0000256" key="3">
    <source>
        <dbReference type="ARBA" id="ARBA00012924"/>
    </source>
</evidence>
<dbReference type="InterPro" id="IPR015421">
    <property type="entry name" value="PyrdxlP-dep_Trfase_major"/>
</dbReference>
<dbReference type="AlphaFoldDB" id="A0A0M0LBY3"/>
<name>A0A0M0LBY3_9BACI</name>
<dbReference type="NCBIfam" id="TIGR01885">
    <property type="entry name" value="Orn_aminotrans"/>
    <property type="match status" value="1"/>
</dbReference>
<keyword evidence="7 11" id="KW-0641">Proline biosynthesis</keyword>
<dbReference type="PROSITE" id="PS00600">
    <property type="entry name" value="AA_TRANSFER_CLASS_3"/>
    <property type="match status" value="1"/>
</dbReference>
<dbReference type="GO" id="GO:0030170">
    <property type="term" value="F:pyridoxal phosphate binding"/>
    <property type="evidence" value="ECO:0007669"/>
    <property type="project" value="UniProtKB-UniRule"/>
</dbReference>
<organism evidence="12 13">
    <name type="scientific">Priestia koreensis</name>
    <dbReference type="NCBI Taxonomy" id="284581"/>
    <lineage>
        <taxon>Bacteria</taxon>
        <taxon>Bacillati</taxon>
        <taxon>Bacillota</taxon>
        <taxon>Bacilli</taxon>
        <taxon>Bacillales</taxon>
        <taxon>Bacillaceae</taxon>
        <taxon>Priestia</taxon>
    </lineage>
</organism>
<evidence type="ECO:0000313" key="13">
    <source>
        <dbReference type="Proteomes" id="UP000037558"/>
    </source>
</evidence>
<proteinExistence type="inferred from homology"/>
<dbReference type="InterPro" id="IPR005814">
    <property type="entry name" value="Aminotrans_3"/>
</dbReference>
<sequence>MNTFTNSIIEQTEKYGAHNYHPLPIVVSKAEGVWVEDPEGNKYMDMLSAYSAVNQGHRHPKIIQALKDQADRVTLTSRAFHNDQLGPWYEKVCTLTGKNMALPMNTGAEAVETAVKAVRRWGYDVKGIPTNQAEVIACVGNFHGRTMTAVSLSSDEEYQRGFGPMLPGIKLIPYGDLNALKEAITPNTAGFLIEPIQGEAGIVLPPEGFLKAAYDVCKENNVLFVADEIQVGLARTGKMFAYEWEGITPDVLILGKALGGGVFPISCVVANNDILGVFNPGSHGSTFGGNPLACAVSLASLEVIEDEHLVSRSLELGEYLQSKLASIQSTKIREVRGKGLFIGVELYEEARPYCEQLKEKGLLCKETHDTVIRFAPPLVISKEELDWAIERIEAVLMA</sequence>
<dbReference type="OrthoDB" id="9807885at2"/>
<comment type="function">
    <text evidence="11">Catalyzes the interconversion of ornithine to glutamate semialdehyde.</text>
</comment>
<dbReference type="InterPro" id="IPR015424">
    <property type="entry name" value="PyrdxlP-dep_Trfase"/>
</dbReference>
<dbReference type="InterPro" id="IPR015422">
    <property type="entry name" value="PyrdxlP-dep_Trfase_small"/>
</dbReference>
<comment type="catalytic activity">
    <reaction evidence="11">
        <text>a 2-oxocarboxylate + L-ornithine = L-glutamate 5-semialdehyde + an L-alpha-amino acid</text>
        <dbReference type="Rhea" id="RHEA:13877"/>
        <dbReference type="ChEBI" id="CHEBI:35179"/>
        <dbReference type="ChEBI" id="CHEBI:46911"/>
        <dbReference type="ChEBI" id="CHEBI:58066"/>
        <dbReference type="ChEBI" id="CHEBI:59869"/>
        <dbReference type="EC" id="2.6.1.13"/>
    </reaction>
</comment>
<dbReference type="PANTHER" id="PTHR11986">
    <property type="entry name" value="AMINOTRANSFERASE CLASS III"/>
    <property type="match status" value="1"/>
</dbReference>
<dbReference type="PANTHER" id="PTHR11986:SF18">
    <property type="entry name" value="ORNITHINE AMINOTRANSFERASE, MITOCHONDRIAL"/>
    <property type="match status" value="1"/>
</dbReference>
<reference evidence="13" key="1">
    <citation type="submission" date="2015-08" db="EMBL/GenBank/DDBJ databases">
        <title>Fjat-14210 dsm16467.</title>
        <authorList>
            <person name="Liu B."/>
            <person name="Wang J."/>
            <person name="Zhu Y."/>
            <person name="Liu G."/>
            <person name="Chen Q."/>
            <person name="Chen Z."/>
            <person name="Lan J."/>
            <person name="Che J."/>
            <person name="Ge C."/>
            <person name="Shi H."/>
            <person name="Pan Z."/>
            <person name="Liu X."/>
        </authorList>
    </citation>
    <scope>NUCLEOTIDE SEQUENCE [LARGE SCALE GENOMIC DNA]</scope>
    <source>
        <strain evidence="13">DSM 16467</strain>
    </source>
</reference>
<dbReference type="EC" id="2.6.1.13" evidence="3 11"/>
<evidence type="ECO:0000256" key="1">
    <source>
        <dbReference type="ARBA" id="ARBA00001933"/>
    </source>
</evidence>
<dbReference type="Gene3D" id="3.90.1150.10">
    <property type="entry name" value="Aspartate Aminotransferase, domain 1"/>
    <property type="match status" value="1"/>
</dbReference>
<dbReference type="InterPro" id="IPR034757">
    <property type="entry name" value="Ornith_aminotrans_bact"/>
</dbReference>
<comment type="pathway">
    <text evidence="2 11">Amino-acid biosynthesis; L-proline biosynthesis; L-glutamate 5-semialdehyde from L-ornithine: step 1/1.</text>
</comment>
<keyword evidence="8 11" id="KW-0808">Transferase</keyword>
<dbReference type="Pfam" id="PF00202">
    <property type="entry name" value="Aminotran_3"/>
    <property type="match status" value="1"/>
</dbReference>
<dbReference type="HAMAP" id="MF_01689">
    <property type="entry name" value="Ornith_aminotrans_3"/>
    <property type="match status" value="1"/>
</dbReference>
<comment type="caution">
    <text evidence="12">The sequence shown here is derived from an EMBL/GenBank/DDBJ whole genome shotgun (WGS) entry which is preliminary data.</text>
</comment>
<keyword evidence="13" id="KW-1185">Reference proteome</keyword>
<dbReference type="GO" id="GO:0042802">
    <property type="term" value="F:identical protein binding"/>
    <property type="evidence" value="ECO:0007669"/>
    <property type="project" value="TreeGrafter"/>
</dbReference>
<dbReference type="GO" id="GO:0004587">
    <property type="term" value="F:ornithine aminotransferase activity"/>
    <property type="evidence" value="ECO:0007669"/>
    <property type="project" value="UniProtKB-UniRule"/>
</dbReference>
<gene>
    <name evidence="11 12" type="primary">rocD</name>
    <name evidence="12" type="ORF">AMD01_04655</name>
</gene>
<dbReference type="UniPathway" id="UPA00098">
    <property type="reaction ID" value="UER00358"/>
</dbReference>
<dbReference type="InterPro" id="IPR050103">
    <property type="entry name" value="Class-III_PLP-dep_AT"/>
</dbReference>
<evidence type="ECO:0000256" key="5">
    <source>
        <dbReference type="ARBA" id="ARBA00022576"/>
    </source>
</evidence>
<evidence type="ECO:0000256" key="4">
    <source>
        <dbReference type="ARBA" id="ARBA00022490"/>
    </source>
</evidence>
<dbReference type="CDD" id="cd00610">
    <property type="entry name" value="OAT_like"/>
    <property type="match status" value="1"/>
</dbReference>
<keyword evidence="5 11" id="KW-0032">Aminotransferase</keyword>
<evidence type="ECO:0000256" key="7">
    <source>
        <dbReference type="ARBA" id="ARBA00022650"/>
    </source>
</evidence>
<evidence type="ECO:0000256" key="8">
    <source>
        <dbReference type="ARBA" id="ARBA00022679"/>
    </source>
</evidence>
<dbReference type="InterPro" id="IPR010164">
    <property type="entry name" value="Orn_aminotrans"/>
</dbReference>
<dbReference type="NCBIfam" id="NF003145">
    <property type="entry name" value="PRK04073.1"/>
    <property type="match status" value="1"/>
</dbReference>
<evidence type="ECO:0000256" key="11">
    <source>
        <dbReference type="HAMAP-Rule" id="MF_01689"/>
    </source>
</evidence>
<evidence type="ECO:0000256" key="2">
    <source>
        <dbReference type="ARBA" id="ARBA00004998"/>
    </source>
</evidence>
<dbReference type="Proteomes" id="UP000037558">
    <property type="component" value="Unassembled WGS sequence"/>
</dbReference>
<feature type="modified residue" description="N6-(pyridoxal phosphate)lysine" evidence="11">
    <location>
        <position position="256"/>
    </location>
</feature>
<dbReference type="PIRSF" id="PIRSF000521">
    <property type="entry name" value="Transaminase_4ab_Lys_Orn"/>
    <property type="match status" value="1"/>
</dbReference>
<keyword evidence="6 11" id="KW-0028">Amino-acid biosynthesis</keyword>
<dbReference type="PATRIC" id="fig|284581.3.peg.186"/>
<dbReference type="SUPFAM" id="SSF53383">
    <property type="entry name" value="PLP-dependent transferases"/>
    <property type="match status" value="1"/>
</dbReference>
<dbReference type="Gene3D" id="3.40.640.10">
    <property type="entry name" value="Type I PLP-dependent aspartate aminotransferase-like (Major domain)"/>
    <property type="match status" value="1"/>
</dbReference>
<dbReference type="GO" id="GO:0055129">
    <property type="term" value="P:L-proline biosynthetic process"/>
    <property type="evidence" value="ECO:0007669"/>
    <property type="project" value="UniProtKB-UniRule"/>
</dbReference>
<dbReference type="EMBL" id="LILC01000005">
    <property type="protein sequence ID" value="KOO48521.1"/>
    <property type="molecule type" value="Genomic_DNA"/>
</dbReference>
<comment type="subcellular location">
    <subcellularLocation>
        <location evidence="11">Cytoplasm</location>
    </subcellularLocation>
</comment>
<dbReference type="STRING" id="284581.AMD01_04655"/>
<dbReference type="FunFam" id="3.40.640.10:FF:000011">
    <property type="entry name" value="Ornithine aminotransferase"/>
    <property type="match status" value="1"/>
</dbReference>
<evidence type="ECO:0000313" key="12">
    <source>
        <dbReference type="EMBL" id="KOO48521.1"/>
    </source>
</evidence>
<keyword evidence="9 11" id="KW-0663">Pyridoxal phosphate</keyword>